<accession>A0ABS0FUJ9</accession>
<comment type="caution">
    <text evidence="1">The sequence shown here is derived from an EMBL/GenBank/DDBJ whole genome shotgun (WGS) entry which is preliminary data.</text>
</comment>
<proteinExistence type="predicted"/>
<evidence type="ECO:0000313" key="2">
    <source>
        <dbReference type="Proteomes" id="UP000639294"/>
    </source>
</evidence>
<sequence length="66" mass="7439">MTLPQQTESQRRGMQAADIVALALSKVAFVNRVATEVDIGVDFMCEWRSDDRPTGKMFNVQCKCFP</sequence>
<name>A0ABS0FUJ9_9PSED</name>
<protein>
    <submittedName>
        <fullName evidence="1">DUF4365 domain-containing protein</fullName>
    </submittedName>
</protein>
<gene>
    <name evidence="1" type="ORF">IRZ77_00520</name>
</gene>
<dbReference type="EMBL" id="JADLJS010000001">
    <property type="protein sequence ID" value="MBF8644043.1"/>
    <property type="molecule type" value="Genomic_DNA"/>
</dbReference>
<keyword evidence="2" id="KW-1185">Reference proteome</keyword>
<reference evidence="1 2" key="1">
    <citation type="submission" date="2020-10" db="EMBL/GenBank/DDBJ databases">
        <title>Genome sequences of Pseudomonas isolates.</title>
        <authorList>
            <person name="Wessels L."/>
            <person name="Reich F."/>
            <person name="Hammerl J."/>
        </authorList>
    </citation>
    <scope>NUCLEOTIDE SEQUENCE [LARGE SCALE GENOMIC DNA]</scope>
    <source>
        <strain evidence="1 2">20-MO00628-0</strain>
    </source>
</reference>
<dbReference type="Proteomes" id="UP000639294">
    <property type="component" value="Unassembled WGS sequence"/>
</dbReference>
<evidence type="ECO:0000313" key="1">
    <source>
        <dbReference type="EMBL" id="MBF8644043.1"/>
    </source>
</evidence>
<organism evidence="1 2">
    <name type="scientific">Pseudomonas pudica</name>
    <dbReference type="NCBI Taxonomy" id="272772"/>
    <lineage>
        <taxon>Bacteria</taxon>
        <taxon>Pseudomonadati</taxon>
        <taxon>Pseudomonadota</taxon>
        <taxon>Gammaproteobacteria</taxon>
        <taxon>Pseudomonadales</taxon>
        <taxon>Pseudomonadaceae</taxon>
        <taxon>Pseudomonas</taxon>
    </lineage>
</organism>